<keyword evidence="1" id="KW-0812">Transmembrane</keyword>
<keyword evidence="3" id="KW-1185">Reference proteome</keyword>
<dbReference type="Proteomes" id="UP001597511">
    <property type="component" value="Unassembled WGS sequence"/>
</dbReference>
<evidence type="ECO:0000313" key="3">
    <source>
        <dbReference type="Proteomes" id="UP001597511"/>
    </source>
</evidence>
<dbReference type="RefSeq" id="WP_386103539.1">
    <property type="nucleotide sequence ID" value="NZ_JBHUOZ010000003.1"/>
</dbReference>
<organism evidence="2 3">
    <name type="scientific">Terrimonas rubra</name>
    <dbReference type="NCBI Taxonomy" id="1035890"/>
    <lineage>
        <taxon>Bacteria</taxon>
        <taxon>Pseudomonadati</taxon>
        <taxon>Bacteroidota</taxon>
        <taxon>Chitinophagia</taxon>
        <taxon>Chitinophagales</taxon>
        <taxon>Chitinophagaceae</taxon>
        <taxon>Terrimonas</taxon>
    </lineage>
</organism>
<keyword evidence="1" id="KW-0472">Membrane</keyword>
<keyword evidence="1" id="KW-1133">Transmembrane helix</keyword>
<feature type="transmembrane region" description="Helical" evidence="1">
    <location>
        <begin position="40"/>
        <end position="61"/>
    </location>
</feature>
<evidence type="ECO:0000256" key="1">
    <source>
        <dbReference type="SAM" id="Phobius"/>
    </source>
</evidence>
<evidence type="ECO:0000313" key="2">
    <source>
        <dbReference type="EMBL" id="MFD2922130.1"/>
    </source>
</evidence>
<sequence length="350" mass="40285">MEYVIIIFLQLLSLLVSFISSDDTFFKKKEGKVKGLKFKGVLLSIVLMATAAFTCWQLYIANKKSNASEALLKNERNQSEQRVKSKVQEIFASLSNALDSQNLVFDTAKQKIYTNASQLQLTTDIIYNNLGEANKNVNDIQKNAESILNPITPMDVIIEYTIKVPTNYFTQFYPYINKPLPNQNTYFNEIQLNNLNTYQQSYIIFFDNIGFSKYSSYQNSLIGGPEWEKSFITIEQNLKEVSIQGSASISGDSIIISVWKIMKNVFIRNKDYANVQNYKSLLGWYLTFGYPQPPNEIKLTNISTLKFRTGHEKSQKIFVSSLPVNIQKEKINFFEKKITIKDFKHEYQGP</sequence>
<reference evidence="3" key="1">
    <citation type="journal article" date="2019" name="Int. J. Syst. Evol. Microbiol.">
        <title>The Global Catalogue of Microorganisms (GCM) 10K type strain sequencing project: providing services to taxonomists for standard genome sequencing and annotation.</title>
        <authorList>
            <consortium name="The Broad Institute Genomics Platform"/>
            <consortium name="The Broad Institute Genome Sequencing Center for Infectious Disease"/>
            <person name="Wu L."/>
            <person name="Ma J."/>
        </authorList>
    </citation>
    <scope>NUCLEOTIDE SEQUENCE [LARGE SCALE GENOMIC DNA]</scope>
    <source>
        <strain evidence="3">KCTC 23299</strain>
    </source>
</reference>
<comment type="caution">
    <text evidence="2">The sequence shown here is derived from an EMBL/GenBank/DDBJ whole genome shotgun (WGS) entry which is preliminary data.</text>
</comment>
<dbReference type="EMBL" id="JBHUOZ010000003">
    <property type="protein sequence ID" value="MFD2922130.1"/>
    <property type="molecule type" value="Genomic_DNA"/>
</dbReference>
<gene>
    <name evidence="2" type="ORF">ACFS6H_20590</name>
</gene>
<protein>
    <submittedName>
        <fullName evidence="2">Uncharacterized protein</fullName>
    </submittedName>
</protein>
<accession>A0ABW6ACF4</accession>
<proteinExistence type="predicted"/>
<name>A0ABW6ACF4_9BACT</name>